<dbReference type="InterPro" id="IPR050872">
    <property type="entry name" value="PPR_P_subfamily"/>
</dbReference>
<organism evidence="5 6">
    <name type="scientific">Leersia perrieri</name>
    <dbReference type="NCBI Taxonomy" id="77586"/>
    <lineage>
        <taxon>Eukaryota</taxon>
        <taxon>Viridiplantae</taxon>
        <taxon>Streptophyta</taxon>
        <taxon>Embryophyta</taxon>
        <taxon>Tracheophyta</taxon>
        <taxon>Spermatophyta</taxon>
        <taxon>Magnoliopsida</taxon>
        <taxon>Liliopsida</taxon>
        <taxon>Poales</taxon>
        <taxon>Poaceae</taxon>
        <taxon>BOP clade</taxon>
        <taxon>Oryzoideae</taxon>
        <taxon>Oryzeae</taxon>
        <taxon>Oryzinae</taxon>
        <taxon>Leersia</taxon>
    </lineage>
</organism>
<dbReference type="EnsemblPlants" id="LPERR04G08560.1">
    <property type="protein sequence ID" value="LPERR04G08560.1"/>
    <property type="gene ID" value="LPERR04G08560"/>
</dbReference>
<feature type="repeat" description="PPR" evidence="4">
    <location>
        <begin position="330"/>
        <end position="364"/>
    </location>
</feature>
<dbReference type="Gramene" id="LPERR04G08560.1">
    <property type="protein sequence ID" value="LPERR04G08560.1"/>
    <property type="gene ID" value="LPERR04G08560"/>
</dbReference>
<dbReference type="STRING" id="77586.A0A0D9W4M7"/>
<proteinExistence type="inferred from homology"/>
<evidence type="ECO:0000313" key="5">
    <source>
        <dbReference type="EnsemblPlants" id="LPERR04G08560.1"/>
    </source>
</evidence>
<dbReference type="NCBIfam" id="TIGR00756">
    <property type="entry name" value="PPR"/>
    <property type="match status" value="5"/>
</dbReference>
<keyword evidence="6" id="KW-1185">Reference proteome</keyword>
<protein>
    <recommendedName>
        <fullName evidence="7">Pentacotripeptide-repeat region of PRORP domain-containing protein</fullName>
    </recommendedName>
</protein>
<dbReference type="Pfam" id="PF13041">
    <property type="entry name" value="PPR_2"/>
    <property type="match status" value="1"/>
</dbReference>
<dbReference type="HOGENOM" id="CLU_002706_49_23_1"/>
<evidence type="ECO:0000256" key="4">
    <source>
        <dbReference type="PROSITE-ProRule" id="PRU00708"/>
    </source>
</evidence>
<accession>A0A0D9W4M7</accession>
<evidence type="ECO:0000256" key="1">
    <source>
        <dbReference type="ARBA" id="ARBA00007626"/>
    </source>
</evidence>
<dbReference type="InterPro" id="IPR011990">
    <property type="entry name" value="TPR-like_helical_dom_sf"/>
</dbReference>
<feature type="repeat" description="PPR" evidence="4">
    <location>
        <begin position="260"/>
        <end position="294"/>
    </location>
</feature>
<dbReference type="PANTHER" id="PTHR46128">
    <property type="entry name" value="MITOCHONDRIAL GROUP I INTRON SPLICING FACTOR CCM1"/>
    <property type="match status" value="1"/>
</dbReference>
<dbReference type="InterPro" id="IPR002885">
    <property type="entry name" value="PPR_rpt"/>
</dbReference>
<evidence type="ECO:0000256" key="3">
    <source>
        <dbReference type="ARBA" id="ARBA00022946"/>
    </source>
</evidence>
<sequence>MLSRCRLVRLCSRHASFASALAAAHAPAHADASISTSDSDLDPESRVPADSEPLRCRMRALAAEGNLFAALDALGRLRPAAAAPDCNALLHAYLRSERPDAERVAAVISHMRRFGPAPNALTFNTAFNGLLRLGHLHAAHAVLEQMWSGCGFTPSFTAVDRLIKKALGCSDSDLALKVFDLMLSLCYLPTLPVANAVVSVLLKSGGSVTAYEVFMVLVNRSFVPDKYIYNQILFGLCKSGCGNKALALFCNLKKRGLSLNVYSYTALVLGFCKEKMWGEAFRTMAKMCDEGCKPSVVTYTVVVDFLCKDGKTDDAMHVFRMACQEGCCLDSTICNVLLHALCCEDRILEARGIVDLMEEAGLVPDYFTVSSLAAGFLKAGHVKTCQNFIRMVKKALDLVSGMMERGFLPSTATCNTILKGFCMELDLQRALQMLDHFGSTGILYDSVSFNTILSAACRQQNASVIRMVLYRMYVEGINLDTISMTCLLRYFHRCGSNRKRTMDFIHGVVVSLAIEGTQSTG</sequence>
<reference evidence="5" key="3">
    <citation type="submission" date="2015-04" db="UniProtKB">
        <authorList>
            <consortium name="EnsemblPlants"/>
        </authorList>
    </citation>
    <scope>IDENTIFICATION</scope>
</reference>
<dbReference type="Pfam" id="PF01535">
    <property type="entry name" value="PPR"/>
    <property type="match status" value="3"/>
</dbReference>
<feature type="repeat" description="PPR" evidence="4">
    <location>
        <begin position="295"/>
        <end position="329"/>
    </location>
</feature>
<evidence type="ECO:0000313" key="6">
    <source>
        <dbReference type="Proteomes" id="UP000032180"/>
    </source>
</evidence>
<reference evidence="5 6" key="1">
    <citation type="submission" date="2012-08" db="EMBL/GenBank/DDBJ databases">
        <title>Oryza genome evolution.</title>
        <authorList>
            <person name="Wing R.A."/>
        </authorList>
    </citation>
    <scope>NUCLEOTIDE SEQUENCE</scope>
</reference>
<dbReference type="Pfam" id="PF12854">
    <property type="entry name" value="PPR_1"/>
    <property type="match status" value="1"/>
</dbReference>
<evidence type="ECO:0000256" key="2">
    <source>
        <dbReference type="ARBA" id="ARBA00022737"/>
    </source>
</evidence>
<dbReference type="PROSITE" id="PS51375">
    <property type="entry name" value="PPR"/>
    <property type="match status" value="4"/>
</dbReference>
<keyword evidence="3" id="KW-0809">Transit peptide</keyword>
<dbReference type="Gene3D" id="1.25.40.10">
    <property type="entry name" value="Tetratricopeptide repeat domain"/>
    <property type="match status" value="4"/>
</dbReference>
<keyword evidence="2" id="KW-0677">Repeat</keyword>
<evidence type="ECO:0008006" key="7">
    <source>
        <dbReference type="Google" id="ProtNLM"/>
    </source>
</evidence>
<dbReference type="AlphaFoldDB" id="A0A0D9W4M7"/>
<dbReference type="PANTHER" id="PTHR46128:SF211">
    <property type="entry name" value="PENTACOTRIPEPTIDE-REPEAT REGION OF PRORP DOMAIN-CONTAINING PROTEIN"/>
    <property type="match status" value="1"/>
</dbReference>
<name>A0A0D9W4M7_9ORYZ</name>
<comment type="similarity">
    <text evidence="1">Belongs to the PPR family. P subfamily.</text>
</comment>
<dbReference type="eggNOG" id="KOG4197">
    <property type="taxonomic scope" value="Eukaryota"/>
</dbReference>
<reference evidence="6" key="2">
    <citation type="submission" date="2013-12" db="EMBL/GenBank/DDBJ databases">
        <authorList>
            <person name="Yu Y."/>
            <person name="Lee S."/>
            <person name="de Baynast K."/>
            <person name="Wissotski M."/>
            <person name="Liu L."/>
            <person name="Talag J."/>
            <person name="Goicoechea J."/>
            <person name="Angelova A."/>
            <person name="Jetty R."/>
            <person name="Kudrna D."/>
            <person name="Golser W."/>
            <person name="Rivera L."/>
            <person name="Zhang J."/>
            <person name="Wing R."/>
        </authorList>
    </citation>
    <scope>NUCLEOTIDE SEQUENCE</scope>
</reference>
<dbReference type="Proteomes" id="UP000032180">
    <property type="component" value="Chromosome 4"/>
</dbReference>
<feature type="repeat" description="PPR" evidence="4">
    <location>
        <begin position="225"/>
        <end position="259"/>
    </location>
</feature>